<dbReference type="PRINTS" id="PR00315">
    <property type="entry name" value="ELONGATNFCT"/>
</dbReference>
<dbReference type="Proteomes" id="UP001190700">
    <property type="component" value="Unassembled WGS sequence"/>
</dbReference>
<dbReference type="GO" id="GO:0043022">
    <property type="term" value="F:ribosome binding"/>
    <property type="evidence" value="ECO:0007669"/>
    <property type="project" value="TreeGrafter"/>
</dbReference>
<dbReference type="GO" id="GO:0005525">
    <property type="term" value="F:GTP binding"/>
    <property type="evidence" value="ECO:0007669"/>
    <property type="project" value="UniProtKB-KW"/>
</dbReference>
<dbReference type="Gene3D" id="3.40.50.300">
    <property type="entry name" value="P-loop containing nucleotide triphosphate hydrolases"/>
    <property type="match status" value="1"/>
</dbReference>
<dbReference type="SUPFAM" id="SSF52540">
    <property type="entry name" value="P-loop containing nucleoside triphosphate hydrolases"/>
    <property type="match status" value="1"/>
</dbReference>
<dbReference type="AlphaFoldDB" id="A0AAE0G3H9"/>
<accession>A0AAE0G3H9</accession>
<dbReference type="Pfam" id="PF00009">
    <property type="entry name" value="GTP_EFTU"/>
    <property type="match status" value="1"/>
</dbReference>
<evidence type="ECO:0000256" key="2">
    <source>
        <dbReference type="ARBA" id="ARBA00023134"/>
    </source>
</evidence>
<comment type="caution">
    <text evidence="4">The sequence shown here is derived from an EMBL/GenBank/DDBJ whole genome shotgun (WGS) entry which is preliminary data.</text>
</comment>
<feature type="non-terminal residue" evidence="4">
    <location>
        <position position="594"/>
    </location>
</feature>
<dbReference type="CDD" id="cd01885">
    <property type="entry name" value="EF2"/>
    <property type="match status" value="1"/>
</dbReference>
<evidence type="ECO:0000259" key="3">
    <source>
        <dbReference type="PROSITE" id="PS51722"/>
    </source>
</evidence>
<dbReference type="PANTHER" id="PTHR42908">
    <property type="entry name" value="TRANSLATION ELONGATION FACTOR-RELATED"/>
    <property type="match status" value="1"/>
</dbReference>
<keyword evidence="1" id="KW-0547">Nucleotide-binding</keyword>
<feature type="domain" description="Tr-type G" evidence="3">
    <location>
        <begin position="16"/>
        <end position="274"/>
    </location>
</feature>
<dbReference type="Gene3D" id="2.40.30.10">
    <property type="entry name" value="Translation factors"/>
    <property type="match status" value="1"/>
</dbReference>
<dbReference type="GO" id="GO:0003924">
    <property type="term" value="F:GTPase activity"/>
    <property type="evidence" value="ECO:0007669"/>
    <property type="project" value="InterPro"/>
</dbReference>
<dbReference type="Pfam" id="PF22042">
    <property type="entry name" value="EF-G_D2"/>
    <property type="match status" value="1"/>
</dbReference>
<evidence type="ECO:0000256" key="1">
    <source>
        <dbReference type="ARBA" id="ARBA00022741"/>
    </source>
</evidence>
<dbReference type="InterPro" id="IPR053905">
    <property type="entry name" value="EF-G-like_DII"/>
</dbReference>
<dbReference type="FunFam" id="3.40.50.300:FF:000746">
    <property type="entry name" value="Ribosome assembly protein 1"/>
    <property type="match status" value="1"/>
</dbReference>
<dbReference type="InterPro" id="IPR000795">
    <property type="entry name" value="T_Tr_GTP-bd_dom"/>
</dbReference>
<proteinExistence type="predicted"/>
<keyword evidence="5" id="KW-1185">Reference proteome</keyword>
<dbReference type="GO" id="GO:1990904">
    <property type="term" value="C:ribonucleoprotein complex"/>
    <property type="evidence" value="ECO:0007669"/>
    <property type="project" value="TreeGrafter"/>
</dbReference>
<evidence type="ECO:0000313" key="5">
    <source>
        <dbReference type="Proteomes" id="UP001190700"/>
    </source>
</evidence>
<name>A0AAE0G3H9_9CHLO</name>
<reference evidence="4 5" key="1">
    <citation type="journal article" date="2015" name="Genome Biol. Evol.">
        <title>Comparative Genomics of a Bacterivorous Green Alga Reveals Evolutionary Causalities and Consequences of Phago-Mixotrophic Mode of Nutrition.</title>
        <authorList>
            <person name="Burns J.A."/>
            <person name="Paasch A."/>
            <person name="Narechania A."/>
            <person name="Kim E."/>
        </authorList>
    </citation>
    <scope>NUCLEOTIDE SEQUENCE [LARGE SCALE GENOMIC DNA]</scope>
    <source>
        <strain evidence="4 5">PLY_AMNH</strain>
    </source>
</reference>
<gene>
    <name evidence="4" type="ORF">CYMTET_20971</name>
</gene>
<dbReference type="PANTHER" id="PTHR42908:SF3">
    <property type="entry name" value="ELONGATION FACTOR-LIKE GTPASE 1"/>
    <property type="match status" value="1"/>
</dbReference>
<dbReference type="InterPro" id="IPR027417">
    <property type="entry name" value="P-loop_NTPase"/>
</dbReference>
<dbReference type="GO" id="GO:0042256">
    <property type="term" value="P:cytosolic ribosome assembly"/>
    <property type="evidence" value="ECO:0007669"/>
    <property type="project" value="TreeGrafter"/>
</dbReference>
<dbReference type="EMBL" id="LGRX02010274">
    <property type="protein sequence ID" value="KAK3270638.1"/>
    <property type="molecule type" value="Genomic_DNA"/>
</dbReference>
<protein>
    <recommendedName>
        <fullName evidence="3">Tr-type G domain-containing protein</fullName>
    </recommendedName>
</protein>
<keyword evidence="2" id="KW-0342">GTP-binding</keyword>
<dbReference type="PROSITE" id="PS51722">
    <property type="entry name" value="G_TR_2"/>
    <property type="match status" value="1"/>
</dbReference>
<dbReference type="CDD" id="cd16268">
    <property type="entry name" value="EF2_II"/>
    <property type="match status" value="1"/>
</dbReference>
<dbReference type="GO" id="GO:0005829">
    <property type="term" value="C:cytosol"/>
    <property type="evidence" value="ECO:0007669"/>
    <property type="project" value="TreeGrafter"/>
</dbReference>
<organism evidence="4 5">
    <name type="scientific">Cymbomonas tetramitiformis</name>
    <dbReference type="NCBI Taxonomy" id="36881"/>
    <lineage>
        <taxon>Eukaryota</taxon>
        <taxon>Viridiplantae</taxon>
        <taxon>Chlorophyta</taxon>
        <taxon>Pyramimonadophyceae</taxon>
        <taxon>Pyramimonadales</taxon>
        <taxon>Pyramimonadaceae</taxon>
        <taxon>Cymbomonas</taxon>
    </lineage>
</organism>
<dbReference type="InterPro" id="IPR009000">
    <property type="entry name" value="Transl_B-barrel_sf"/>
</dbReference>
<evidence type="ECO:0000313" key="4">
    <source>
        <dbReference type="EMBL" id="KAK3270638.1"/>
    </source>
</evidence>
<sequence>MSIPIEELSRLQQDQIRVRNMCMLAHVDHGKTTLCDNLIASNGLIHPKMVGKLRFLDSREDEQARLITMKSSSISLLFNKPTSACQDGAEEQTHVAEGKQLINLIDSPGHVDFCSEVSTAARLCDGGIVLVDSSEGVCIQTHAVLRQAFEERLKLCLVVNKIDRLITELGMSPLEAYERLKQIVAEVNSIMTMFSSEKYMSEAEAVLANTGAAEEGADGEDQQDVYADFEDQEDLYQFHPEKGNVAFVSAMDGWGFRTDTFAEMYAGKIGCNPRVLQRSLWGDYFYHPKAKKIVNRRAAKELKLRKPCFVQFALEALWRMYAAAGYEVNIEGGSAASTKSLEDMAKSLKIEVNTRDMKHADPQVALKAVMVQWLPLSRAVLGMVVDHLPSPRAAATLKLQRLLPALSFRADPPPELAVVEAGLLNADSSVDAAAVVYVSKMLSVPPKSLPRETEGRWQLSASGEVFLAFCRVYSGQIRAGQKMYVLSDVYDPSVPEAGGWREVALGDIFLMMGQGLELLDAAPAGSVVAIAGLETSVLKSATLSSVLECRPFATMTFQSAPILKVTVLPRNTLADQKVIKAGLRLLNQADPSVE</sequence>
<dbReference type="SUPFAM" id="SSF50447">
    <property type="entry name" value="Translation proteins"/>
    <property type="match status" value="1"/>
</dbReference>